<keyword evidence="3" id="KW-1185">Reference proteome</keyword>
<dbReference type="RefSeq" id="WP_097380046.1">
    <property type="nucleotide sequence ID" value="NZ_NXNI01000001.1"/>
</dbReference>
<dbReference type="AlphaFoldDB" id="A0A2A5QW75"/>
<feature type="region of interest" description="Disordered" evidence="1">
    <location>
        <begin position="56"/>
        <end position="80"/>
    </location>
</feature>
<dbReference type="EMBL" id="NXNI01000001">
    <property type="protein sequence ID" value="PCR91102.1"/>
    <property type="molecule type" value="Genomic_DNA"/>
</dbReference>
<proteinExistence type="predicted"/>
<comment type="caution">
    <text evidence="2">The sequence shown here is derived from an EMBL/GenBank/DDBJ whole genome shotgun (WGS) entry which is preliminary data.</text>
</comment>
<dbReference type="Proteomes" id="UP000219689">
    <property type="component" value="Unassembled WGS sequence"/>
</dbReference>
<reference evidence="2 3" key="1">
    <citation type="submission" date="2017-09" db="EMBL/GenBank/DDBJ databases">
        <title>Genome sequences of Natrinema ejinorence JCM 13890T.</title>
        <authorList>
            <person name="Roh S.W."/>
            <person name="Kim Y.B."/>
            <person name="Kim J.Y."/>
        </authorList>
    </citation>
    <scope>NUCLEOTIDE SEQUENCE [LARGE SCALE GENOMIC DNA]</scope>
    <source>
        <strain evidence="2 3">JCM 13890</strain>
    </source>
</reference>
<sequence length="80" mass="8453">MCSDETGDHDDRRADDSALLSCPSCGQPITALTSTGPHTGVVRPCGCSVAPGLIHREADSGIHRERASSVHREHDDGTDE</sequence>
<protein>
    <recommendedName>
        <fullName evidence="4">Small CPxCG-related zinc finger protein</fullName>
    </recommendedName>
</protein>
<accession>A0A2A5QW75</accession>
<organism evidence="2 3">
    <name type="scientific">Natrinema ejinorense</name>
    <dbReference type="NCBI Taxonomy" id="373386"/>
    <lineage>
        <taxon>Archaea</taxon>
        <taxon>Methanobacteriati</taxon>
        <taxon>Methanobacteriota</taxon>
        <taxon>Stenosarchaea group</taxon>
        <taxon>Halobacteria</taxon>
        <taxon>Halobacteriales</taxon>
        <taxon>Natrialbaceae</taxon>
        <taxon>Natrinema</taxon>
    </lineage>
</organism>
<name>A0A2A5QW75_9EURY</name>
<gene>
    <name evidence="2" type="ORF">CP557_11540</name>
</gene>
<evidence type="ECO:0000313" key="3">
    <source>
        <dbReference type="Proteomes" id="UP000219689"/>
    </source>
</evidence>
<evidence type="ECO:0008006" key="4">
    <source>
        <dbReference type="Google" id="ProtNLM"/>
    </source>
</evidence>
<evidence type="ECO:0000313" key="2">
    <source>
        <dbReference type="EMBL" id="PCR91102.1"/>
    </source>
</evidence>
<dbReference type="OrthoDB" id="173792at2157"/>
<evidence type="ECO:0000256" key="1">
    <source>
        <dbReference type="SAM" id="MobiDB-lite"/>
    </source>
</evidence>